<organism evidence="2 3">
    <name type="scientific">Paraburkholderia youngii</name>
    <dbReference type="NCBI Taxonomy" id="2782701"/>
    <lineage>
        <taxon>Bacteria</taxon>
        <taxon>Pseudomonadati</taxon>
        <taxon>Pseudomonadota</taxon>
        <taxon>Betaproteobacteria</taxon>
        <taxon>Burkholderiales</taxon>
        <taxon>Burkholderiaceae</taxon>
        <taxon>Paraburkholderia</taxon>
    </lineage>
</organism>
<evidence type="ECO:0000313" key="2">
    <source>
        <dbReference type="EMBL" id="NUY01267.1"/>
    </source>
</evidence>
<comment type="caution">
    <text evidence="2">The sequence shown here is derived from an EMBL/GenBank/DDBJ whole genome shotgun (WGS) entry which is preliminary data.</text>
</comment>
<dbReference type="Gene3D" id="3.90.1150.200">
    <property type="match status" value="1"/>
</dbReference>
<accession>A0A7Y6JYV0</accession>
<name>A0A7Y6JYV0_9BURK</name>
<sequence length="141" mass="15408">MNASERIDELIAGLTDWRGATFARIRQCVLAADPAIVEEFKWMGSPVWSRDGMIAVANAHKGKVKLTFAHGAGLADPHGLFNAGLEGNARRAIDFFESDKVDERALKALIRAAIDYNQSHLKKNMRGALPKARRKPAPGDA</sequence>
<reference evidence="2 3" key="1">
    <citation type="submission" date="2020-02" db="EMBL/GenBank/DDBJ databases">
        <title>Paraburkholderia simonii sp. nov. and Paraburkholderia youngii sp. nov. Brazilian and Mexican Mimosa-associated rhizobia.</title>
        <authorList>
            <person name="Mavima L."/>
            <person name="Beukes C.W."/>
            <person name="Chan W.Y."/>
            <person name="Palmer M."/>
            <person name="De Meyer S.E."/>
            <person name="James E.K."/>
            <person name="Venter S.N."/>
            <person name="Steenkamp E.T."/>
        </authorList>
    </citation>
    <scope>NUCLEOTIDE SEQUENCE [LARGE SCALE GENOMIC DNA]</scope>
    <source>
        <strain evidence="2 3">JPY169</strain>
    </source>
</reference>
<dbReference type="GeneID" id="301101948"/>
<proteinExistence type="predicted"/>
<dbReference type="EMBL" id="JAALDK010000001">
    <property type="protein sequence ID" value="NUY01267.1"/>
    <property type="molecule type" value="Genomic_DNA"/>
</dbReference>
<evidence type="ECO:0000313" key="3">
    <source>
        <dbReference type="Proteomes" id="UP000594380"/>
    </source>
</evidence>
<dbReference type="AlphaFoldDB" id="A0A7Y6JYV0"/>
<gene>
    <name evidence="2" type="ORF">G5S42_16565</name>
</gene>
<evidence type="ECO:0000259" key="1">
    <source>
        <dbReference type="Pfam" id="PF08818"/>
    </source>
</evidence>
<feature type="domain" description="YdhG-like" evidence="1">
    <location>
        <begin position="19"/>
        <end position="114"/>
    </location>
</feature>
<dbReference type="InterPro" id="IPR014922">
    <property type="entry name" value="YdhG-like"/>
</dbReference>
<dbReference type="SUPFAM" id="SSF159888">
    <property type="entry name" value="YdhG-like"/>
    <property type="match status" value="1"/>
</dbReference>
<protein>
    <submittedName>
        <fullName evidence="2">DUF1801 domain-containing protein</fullName>
    </submittedName>
</protein>
<dbReference type="Pfam" id="PF08818">
    <property type="entry name" value="DUF1801"/>
    <property type="match status" value="1"/>
</dbReference>
<dbReference type="RefSeq" id="WP_176107725.1">
    <property type="nucleotide sequence ID" value="NZ_JAALDK010000001.1"/>
</dbReference>
<dbReference type="Proteomes" id="UP000594380">
    <property type="component" value="Unassembled WGS sequence"/>
</dbReference>